<organism evidence="1 2">
    <name type="scientific">Kordia antarctica</name>
    <dbReference type="NCBI Taxonomy" id="1218801"/>
    <lineage>
        <taxon>Bacteria</taxon>
        <taxon>Pseudomonadati</taxon>
        <taxon>Bacteroidota</taxon>
        <taxon>Flavobacteriia</taxon>
        <taxon>Flavobacteriales</taxon>
        <taxon>Flavobacteriaceae</taxon>
        <taxon>Kordia</taxon>
    </lineage>
</organism>
<keyword evidence="2" id="KW-1185">Reference proteome</keyword>
<accession>A0A7L4ZIE7</accession>
<name>A0A7L4ZIE7_9FLAO</name>
<dbReference type="Proteomes" id="UP000464657">
    <property type="component" value="Chromosome"/>
</dbReference>
<evidence type="ECO:0000313" key="1">
    <source>
        <dbReference type="EMBL" id="QHI36412.1"/>
    </source>
</evidence>
<protein>
    <submittedName>
        <fullName evidence="1">Uncharacterized protein</fullName>
    </submittedName>
</protein>
<reference evidence="1 2" key="1">
    <citation type="journal article" date="2013" name="Int. J. Syst. Evol. Microbiol.">
        <title>Kordia antarctica sp. nov., isolated from Antarctic seawater.</title>
        <authorList>
            <person name="Baek K."/>
            <person name="Choi A."/>
            <person name="Kang I."/>
            <person name="Lee K."/>
            <person name="Cho J.C."/>
        </authorList>
    </citation>
    <scope>NUCLEOTIDE SEQUENCE [LARGE SCALE GENOMIC DNA]</scope>
    <source>
        <strain evidence="1 2">IMCC3317</strain>
    </source>
</reference>
<proteinExistence type="predicted"/>
<dbReference type="EMBL" id="CP019288">
    <property type="protein sequence ID" value="QHI36412.1"/>
    <property type="molecule type" value="Genomic_DNA"/>
</dbReference>
<dbReference type="KEGG" id="kan:IMCC3317_17750"/>
<dbReference type="RefSeq" id="WP_160129120.1">
    <property type="nucleotide sequence ID" value="NZ_CP019288.1"/>
</dbReference>
<gene>
    <name evidence="1" type="ORF">IMCC3317_17750</name>
</gene>
<sequence>MKSNILLLIIFFIFPINQNLGVKNLQSKEALLEFKPITNIKEFQALYLFQERLKYSLVNLDSSLSNEKDNFTNQTDPIFNTLLNEINSTSLVQYVVSSLDGLHSNWKASKKMFLNGDVKLAKYLTSKDGIRKNYEEDLKILNEQSGKEIKNIGGEYNIVLLVLHEIHSEIPSLMDNWKFNSDSDNIELFCKAYVKIKSLNRLIKLFEEVSESKLLLKFNIPYPENLKELLVENRRLKECLRSKGKTDCNNVIKQLKENQNKIEGIINKFSRELINKNASEHGTYLDSINLKFNKQLKKGINFFNQPKKGLSSEFVDIKDNNNTVWTRIRFSTQIAPNLLNSKESIIADGMVSIVYKPNISSKNNSINRKINIFSDAEKLLNEVTKEKIKLVNIDNKLTQKQKNDSIKSLRVLLKNQIENNKFLLETALQNFQVEIPTGLTVKDIKLKTNKNGNYKFKTNHGGTVEYISINKPTITSSTIWPKFNTDIKIAQEFVNKLQLSKSLGITLSDVSLDSTLQAKLFFKWQPQDFLKTILNDIDSTKTIVIDINKIKVEDTIDFKKQLQKSIANSIAQKVEMHLKIYEKPRSSINNYLPIEAIESISVSSDEIGEGISGSFIIKPVGYEIFVSKFPEVKDVYKTKLEFNTGFKNDKAFLKVNIDKIDISVFLKPKIDSLISTTINSLEFKTEEELKNTALGIQNKVSITNANVDLVKKYIKFDVSIINIGNLGTAIINQEGLDIKLNKKYLESYAKNFLLEEISKNIDCESLKNSLDSLFGLPIKIESDCDLKNPVIDAVVTQKGYEHLKFKFGLKNNKLKLIDYPKKEVEKLLISRIKKILPKGEYYKLKNPKIEDGNFIIDLWLTIPTLKINEKVSLIKIDPFSGKPPSIEGLELSGIIEDKLKEGINKTKGFLPFDINFGDQRGIKLTKLEDLKLKEGVELLFSAEVNLHKNIKFKCEVSLKESGKFIPEFKNIKYDEKMLLSFLPDINTDKINGILKFNPIRFEGNIKFNIDALPIPPINFTLTKDKFDFTFDPEIEIKGAFQAGPLVILDPTFKLDFKQSEISTNAFMTVGVSESARETAKLVKLYGEIGFSYKNVGDFRSNSELVLLNFMPVMQGVSEGSLKNLYFKMDQSTVGKMREILEFNASVEFDGKNRILRANGKVDLLNVISADARLLCNYSKKDFLALEFEAKCNLPIGDFGVEGKTKMKPINPLSALNNAELGLNLKSKFEILGVDFNTGAIIMKVKPKNTKVNIELLGINLGINIPSPYGLDGDDIKDLILGLLDFDLSLKAKIDASKIKLDFSGLNIGFDKPSLEVKINLDMSGEDDGGKEGNGDNEKKAFEITELDNGDNNVNNSILKIQNSKEKQIDLKHIQTIIARQKKYSDCWKIGPFKIKCRTKYRTIREELFKTSNWLRVYGNNLPEDFGNYSCIYDTRTRVSSTGYKIEGLTAPINQHINNIFQVSRIDKLVDKGYSVIYSDSLLLNKLFHYKINILSFSKKDVPTSNKLESNFSSLETEKINPNIYNINIIYKNSDAYAFLSVDPEKLKSFVKNNIIKKLNNEDDFVRSKILSKFKNKGLNDLNLANKKLSIVAKNIITYEVSIIKPFKDENTAVKALGENEKYKSSVGDEKSIKREISQTPDNSHLVFVSETNYNIKHFDSLDVKIAKINSKNDLSSYKKFIQNRYINSVVDNIDTNLFPELKYKKKSIDKNILIKNSAQNIIDKIANNNFNSGYLIFEKNAITYVPNQNSNFFVEFEDKSNIDKATQKEYGSLISKSTGVVFEKINITNLKLSFKDVYSADISDAEFLTKVKKDINKYNVYRRLQIYLNEMIQSGGTPYFINAQISKPKIELQLWNNKEAIDFFITENVAIGDINLNPTSFSYFQKKSDIADKLGVNTSNLETVKKELETNNSLYFNHFIYKLIENESIKNNAIVKDFGNPSNKVYLKIEADEVIIGELISVEEDFYKYSLISISDKVNYTLYKNLRKEYEDKSFTPQLYLSRKFNSSYSIEKVASDVSNSSKFFDLILEPLLEHKKNKAYIQSTQNLGENYRYKALLFIDGNIKMVWEQNNKNIKPQVIHLGLVDNIKKILEIASDPSRIPRLVKTNLSNLSDSQLADFILSSLESTDDWNRIYSIINPLVFHKERVQ</sequence>
<evidence type="ECO:0000313" key="2">
    <source>
        <dbReference type="Proteomes" id="UP000464657"/>
    </source>
</evidence>